<evidence type="ECO:0000256" key="1">
    <source>
        <dbReference type="SAM" id="SignalP"/>
    </source>
</evidence>
<evidence type="ECO:0008006" key="4">
    <source>
        <dbReference type="Google" id="ProtNLM"/>
    </source>
</evidence>
<accession>A0ABD2ICV8</accession>
<keyword evidence="1" id="KW-0732">Signal</keyword>
<sequence>MRRFSLLARVAAQWNLCALVTASPPPIFTTIAHFVRAARVSETGLGVRNGKWAFLAENTITSHLALALFEVVLSNCAGECESSADLGVCKPSVFKLGSGLLDIRIKIVSNPFTGVCSLSISSALASVGGAYRVVFELGRAPGFTIPLTVKRAKFGGTLVFECLPYGQPFPPGFISDVKQPAITSERIHRTPTFNQRRFYFHSFDNEANDPIEQFLLFLMKHGSKKAHTVCIAHNGGKYDFHLVLEALHRRSIPPKRLCTTGLKIYSMKLRGLNQRRTKS</sequence>
<organism evidence="2 3">
    <name type="scientific">Heterodera trifolii</name>
    <dbReference type="NCBI Taxonomy" id="157864"/>
    <lineage>
        <taxon>Eukaryota</taxon>
        <taxon>Metazoa</taxon>
        <taxon>Ecdysozoa</taxon>
        <taxon>Nematoda</taxon>
        <taxon>Chromadorea</taxon>
        <taxon>Rhabditida</taxon>
        <taxon>Tylenchina</taxon>
        <taxon>Tylenchomorpha</taxon>
        <taxon>Tylenchoidea</taxon>
        <taxon>Heteroderidae</taxon>
        <taxon>Heteroderinae</taxon>
        <taxon>Heterodera</taxon>
    </lineage>
</organism>
<name>A0ABD2ICV8_9BILA</name>
<protein>
    <recommendedName>
        <fullName evidence="4">DNA-directed DNA polymerase</fullName>
    </recommendedName>
</protein>
<comment type="caution">
    <text evidence="2">The sequence shown here is derived from an EMBL/GenBank/DDBJ whole genome shotgun (WGS) entry which is preliminary data.</text>
</comment>
<feature type="signal peptide" evidence="1">
    <location>
        <begin position="1"/>
        <end position="22"/>
    </location>
</feature>
<evidence type="ECO:0000313" key="3">
    <source>
        <dbReference type="Proteomes" id="UP001620626"/>
    </source>
</evidence>
<dbReference type="EMBL" id="JBICBT010001214">
    <property type="protein sequence ID" value="KAL3078109.1"/>
    <property type="molecule type" value="Genomic_DNA"/>
</dbReference>
<dbReference type="AlphaFoldDB" id="A0ABD2ICV8"/>
<feature type="chain" id="PRO_5044767828" description="DNA-directed DNA polymerase" evidence="1">
    <location>
        <begin position="23"/>
        <end position="279"/>
    </location>
</feature>
<proteinExistence type="predicted"/>
<dbReference type="Proteomes" id="UP001620626">
    <property type="component" value="Unassembled WGS sequence"/>
</dbReference>
<gene>
    <name evidence="2" type="ORF">niasHT_036992</name>
</gene>
<evidence type="ECO:0000313" key="2">
    <source>
        <dbReference type="EMBL" id="KAL3078109.1"/>
    </source>
</evidence>
<keyword evidence="3" id="KW-1185">Reference proteome</keyword>
<reference evidence="2 3" key="1">
    <citation type="submission" date="2024-10" db="EMBL/GenBank/DDBJ databases">
        <authorList>
            <person name="Kim D."/>
        </authorList>
    </citation>
    <scope>NUCLEOTIDE SEQUENCE [LARGE SCALE GENOMIC DNA]</scope>
    <source>
        <strain evidence="2">BH-2024</strain>
    </source>
</reference>